<feature type="chain" id="PRO_5047057724" evidence="1">
    <location>
        <begin position="21"/>
        <end position="322"/>
    </location>
</feature>
<evidence type="ECO:0000313" key="4">
    <source>
        <dbReference type="Proteomes" id="UP000740413"/>
    </source>
</evidence>
<keyword evidence="4" id="KW-1185">Reference proteome</keyword>
<proteinExistence type="predicted"/>
<evidence type="ECO:0000256" key="1">
    <source>
        <dbReference type="SAM" id="SignalP"/>
    </source>
</evidence>
<accession>A0ABS5WFX7</accession>
<gene>
    <name evidence="3" type="ORF">HW347_13405</name>
</gene>
<comment type="caution">
    <text evidence="3">The sequence shown here is derived from an EMBL/GenBank/DDBJ whole genome shotgun (WGS) entry which is preliminary data.</text>
</comment>
<feature type="signal peptide" evidence="1">
    <location>
        <begin position="1"/>
        <end position="20"/>
    </location>
</feature>
<keyword evidence="1" id="KW-0732">Signal</keyword>
<evidence type="ECO:0000313" key="3">
    <source>
        <dbReference type="EMBL" id="MBT2162263.1"/>
    </source>
</evidence>
<name>A0ABS5WFX7_9FLAO</name>
<reference evidence="3 4" key="1">
    <citation type="submission" date="2020-06" db="EMBL/GenBank/DDBJ databases">
        <authorList>
            <person name="Isaeva M.P."/>
            <person name="Chernysheva N.Y."/>
        </authorList>
    </citation>
    <scope>NUCLEOTIDE SEQUENCE [LARGE SCALE GENOMIC DNA]</scope>
    <source>
        <strain evidence="3 4">KMM 6746</strain>
    </source>
</reference>
<dbReference type="RefSeq" id="WP_214612326.1">
    <property type="nucleotide sequence ID" value="NZ_JACATN010000004.1"/>
</dbReference>
<dbReference type="InterPro" id="IPR025924">
    <property type="entry name" value="YHYH_dom"/>
</dbReference>
<sequence>MNFIRPTAFLSLLLALHSCSDDNTTSDETAVIDPTEEACTTDQVLDSSRGPCDVTLPYASEYEESTSETTRTIASNSIPEHLVGLFGGGSGSLNPNAISEQSETYELPLNPTEATDFTSLLNQNTGPQYSFGVLLNGVELDPVAAEPFPHEGALSANVNWEWNLEALNVNLGLDCNNAHVQPTGKYHYHGSPILFLENLDIPDNEMTMIGYAADGFPIYYKYAYEDATDASSAVITMTPSYELKSGNRPGDGVTAPCDVYNGIYSNDYEFIETAGILDRANGRNGVTPEYPDGTYYYVITDAFPSVPRYFRGTPSNDFKLGR</sequence>
<dbReference type="Proteomes" id="UP000740413">
    <property type="component" value="Unassembled WGS sequence"/>
</dbReference>
<protein>
    <submittedName>
        <fullName evidence="3">YHYH protein</fullName>
    </submittedName>
</protein>
<dbReference type="EMBL" id="JACATN010000004">
    <property type="protein sequence ID" value="MBT2162263.1"/>
    <property type="molecule type" value="Genomic_DNA"/>
</dbReference>
<dbReference type="Pfam" id="PF14240">
    <property type="entry name" value="YHYH"/>
    <property type="match status" value="1"/>
</dbReference>
<reference evidence="4" key="2">
    <citation type="submission" date="2023-07" db="EMBL/GenBank/DDBJ databases">
        <title>Zobellia barbeyronii sp. nov., a new marine flavobacterium, isolated from green and red algae.</title>
        <authorList>
            <person name="Nedashkovskaya O.I."/>
            <person name="Otstavnykh N."/>
            <person name="Zhukova N."/>
            <person name="Guzev K."/>
            <person name="Chausova V."/>
            <person name="Tekutyeva L."/>
            <person name="Mikhailov V."/>
            <person name="Isaeva M."/>
        </authorList>
    </citation>
    <scope>NUCLEOTIDE SEQUENCE [LARGE SCALE GENOMIC DNA]</scope>
    <source>
        <strain evidence="4">KMM 6746</strain>
    </source>
</reference>
<evidence type="ECO:0000259" key="2">
    <source>
        <dbReference type="Pfam" id="PF14240"/>
    </source>
</evidence>
<feature type="domain" description="YHYH" evidence="2">
    <location>
        <begin position="104"/>
        <end position="312"/>
    </location>
</feature>
<organism evidence="3 4">
    <name type="scientific">Zobellia barbeyronii</name>
    <dbReference type="NCBI Taxonomy" id="2748009"/>
    <lineage>
        <taxon>Bacteria</taxon>
        <taxon>Pseudomonadati</taxon>
        <taxon>Bacteroidota</taxon>
        <taxon>Flavobacteriia</taxon>
        <taxon>Flavobacteriales</taxon>
        <taxon>Flavobacteriaceae</taxon>
        <taxon>Zobellia</taxon>
    </lineage>
</organism>